<feature type="non-terminal residue" evidence="1">
    <location>
        <position position="140"/>
    </location>
</feature>
<evidence type="ECO:0000313" key="2">
    <source>
        <dbReference type="Proteomes" id="UP001164746"/>
    </source>
</evidence>
<protein>
    <submittedName>
        <fullName evidence="1">Uncharacterized protein</fullName>
    </submittedName>
</protein>
<evidence type="ECO:0000313" key="1">
    <source>
        <dbReference type="EMBL" id="WAR29789.1"/>
    </source>
</evidence>
<accession>A0ABY7G8B8</accession>
<gene>
    <name evidence="1" type="ORF">MAR_003357</name>
</gene>
<dbReference type="EMBL" id="CP111027">
    <property type="protein sequence ID" value="WAR29789.1"/>
    <property type="molecule type" value="Genomic_DNA"/>
</dbReference>
<sequence>DFIGRVSDRPDLVEDDYIVSIIDGERRIEIVDCPGLQDGEDASEAVAVAEKLIQEKTEHDRHIEQAKKEKIRDDERKKCEQEFKIQRRYDTFKQRQADKAIKDKEKNKCKQEFQNQRRYDRLADSVYDNKLAYIVNPLIC</sequence>
<name>A0ABY7G8B8_MYAAR</name>
<organism evidence="1 2">
    <name type="scientific">Mya arenaria</name>
    <name type="common">Soft-shell clam</name>
    <dbReference type="NCBI Taxonomy" id="6604"/>
    <lineage>
        <taxon>Eukaryota</taxon>
        <taxon>Metazoa</taxon>
        <taxon>Spiralia</taxon>
        <taxon>Lophotrochozoa</taxon>
        <taxon>Mollusca</taxon>
        <taxon>Bivalvia</taxon>
        <taxon>Autobranchia</taxon>
        <taxon>Heteroconchia</taxon>
        <taxon>Euheterodonta</taxon>
        <taxon>Imparidentia</taxon>
        <taxon>Neoheterodontei</taxon>
        <taxon>Myida</taxon>
        <taxon>Myoidea</taxon>
        <taxon>Myidae</taxon>
        <taxon>Mya</taxon>
    </lineage>
</organism>
<reference evidence="1" key="1">
    <citation type="submission" date="2022-11" db="EMBL/GenBank/DDBJ databases">
        <title>Centuries of genome instability and evolution in soft-shell clam transmissible cancer (bioRxiv).</title>
        <authorList>
            <person name="Hart S.F.M."/>
            <person name="Yonemitsu M.A."/>
            <person name="Giersch R.M."/>
            <person name="Beal B.F."/>
            <person name="Arriagada G."/>
            <person name="Davis B.W."/>
            <person name="Ostrander E.A."/>
            <person name="Goff S.P."/>
            <person name="Metzger M.J."/>
        </authorList>
    </citation>
    <scope>NUCLEOTIDE SEQUENCE</scope>
    <source>
        <strain evidence="1">MELC-2E11</strain>
        <tissue evidence="1">Siphon/mantle</tissue>
    </source>
</reference>
<dbReference type="Proteomes" id="UP001164746">
    <property type="component" value="Chromosome 16"/>
</dbReference>
<keyword evidence="2" id="KW-1185">Reference proteome</keyword>
<proteinExistence type="predicted"/>